<dbReference type="GO" id="GO:0005662">
    <property type="term" value="C:DNA replication factor A complex"/>
    <property type="evidence" value="ECO:0000318"/>
    <property type="project" value="GO_Central"/>
</dbReference>
<dbReference type="GO" id="GO:0007004">
    <property type="term" value="P:telomere maintenance via telomerase"/>
    <property type="evidence" value="ECO:0000318"/>
    <property type="project" value="GO_Central"/>
</dbReference>
<gene>
    <name evidence="1" type="primary">BnaC04g02060D</name>
    <name evidence="1" type="ORF">GSBRNA2T00024244001</name>
</gene>
<sequence length="258" mass="28943">MKGRWNKTVKIRFKIAIDEKITSLYYGMDNVRKPVVNPFSSDLPGDDDSLMFLSNNYLTSEVPLFVLNSRAMLVIVATNINPKMVGGIELLQIIEQRNKCRRTCIYRLVARDTGLPLAAPLLRGYAKVELLTIAELNSFVITAPSRNIEFICTGRVTRVDLEKGWCYVACSECTKSCSALTPHLHVCDAIMLMLLVLSGMQHQMLIFSATDTAEGFFVCFDDVMTKLHNLKASQAGQMLAEKGVNPEDSRMPLFITYM</sequence>
<dbReference type="AlphaFoldDB" id="A0A078GEM6"/>
<evidence type="ECO:0000313" key="1">
    <source>
        <dbReference type="EMBL" id="CDY23831.1"/>
    </source>
</evidence>
<dbReference type="SUPFAM" id="SSF50249">
    <property type="entry name" value="Nucleic acid-binding proteins"/>
    <property type="match status" value="1"/>
</dbReference>
<dbReference type="GO" id="GO:0051321">
    <property type="term" value="P:meiotic cell cycle"/>
    <property type="evidence" value="ECO:0000318"/>
    <property type="project" value="GO_Central"/>
</dbReference>
<dbReference type="Proteomes" id="UP000028999">
    <property type="component" value="Unassembled WGS sequence"/>
</dbReference>
<dbReference type="InterPro" id="IPR012340">
    <property type="entry name" value="NA-bd_OB-fold"/>
</dbReference>
<keyword evidence="2" id="KW-1185">Reference proteome</keyword>
<dbReference type="PaxDb" id="3708-A0A078GEM6"/>
<dbReference type="GO" id="GO:0000724">
    <property type="term" value="P:double-strand break repair via homologous recombination"/>
    <property type="evidence" value="ECO:0000318"/>
    <property type="project" value="GO_Central"/>
</dbReference>
<dbReference type="EMBL" id="LK032150">
    <property type="protein sequence ID" value="CDY23831.1"/>
    <property type="molecule type" value="Genomic_DNA"/>
</dbReference>
<organism evidence="1 2">
    <name type="scientific">Brassica napus</name>
    <name type="common">Rape</name>
    <dbReference type="NCBI Taxonomy" id="3708"/>
    <lineage>
        <taxon>Eukaryota</taxon>
        <taxon>Viridiplantae</taxon>
        <taxon>Streptophyta</taxon>
        <taxon>Embryophyta</taxon>
        <taxon>Tracheophyta</taxon>
        <taxon>Spermatophyta</taxon>
        <taxon>Magnoliopsida</taxon>
        <taxon>eudicotyledons</taxon>
        <taxon>Gunneridae</taxon>
        <taxon>Pentapetalae</taxon>
        <taxon>rosids</taxon>
        <taxon>malvids</taxon>
        <taxon>Brassicales</taxon>
        <taxon>Brassicaceae</taxon>
        <taxon>Brassiceae</taxon>
        <taxon>Brassica</taxon>
    </lineage>
</organism>
<dbReference type="GO" id="GO:0006260">
    <property type="term" value="P:DNA replication"/>
    <property type="evidence" value="ECO:0000318"/>
    <property type="project" value="GO_Central"/>
</dbReference>
<evidence type="ECO:0000313" key="2">
    <source>
        <dbReference type="Proteomes" id="UP000028999"/>
    </source>
</evidence>
<accession>A0A078GEM6</accession>
<dbReference type="GO" id="GO:0006289">
    <property type="term" value="P:nucleotide-excision repair"/>
    <property type="evidence" value="ECO:0000318"/>
    <property type="project" value="GO_Central"/>
</dbReference>
<reference evidence="1 2" key="1">
    <citation type="journal article" date="2014" name="Science">
        <title>Plant genetics. Early allopolyploid evolution in the post-Neolithic Brassica napus oilseed genome.</title>
        <authorList>
            <person name="Chalhoub B."/>
            <person name="Denoeud F."/>
            <person name="Liu S."/>
            <person name="Parkin I.A."/>
            <person name="Tang H."/>
            <person name="Wang X."/>
            <person name="Chiquet J."/>
            <person name="Belcram H."/>
            <person name="Tong C."/>
            <person name="Samans B."/>
            <person name="Correa M."/>
            <person name="Da Silva C."/>
            <person name="Just J."/>
            <person name="Falentin C."/>
            <person name="Koh C.S."/>
            <person name="Le Clainche I."/>
            <person name="Bernard M."/>
            <person name="Bento P."/>
            <person name="Noel B."/>
            <person name="Labadie K."/>
            <person name="Alberti A."/>
            <person name="Charles M."/>
            <person name="Arnaud D."/>
            <person name="Guo H."/>
            <person name="Daviaud C."/>
            <person name="Alamery S."/>
            <person name="Jabbari K."/>
            <person name="Zhao M."/>
            <person name="Edger P.P."/>
            <person name="Chelaifa H."/>
            <person name="Tack D."/>
            <person name="Lassalle G."/>
            <person name="Mestiri I."/>
            <person name="Schnel N."/>
            <person name="Le Paslier M.C."/>
            <person name="Fan G."/>
            <person name="Renault V."/>
            <person name="Bayer P.E."/>
            <person name="Golicz A.A."/>
            <person name="Manoli S."/>
            <person name="Lee T.H."/>
            <person name="Thi V.H."/>
            <person name="Chalabi S."/>
            <person name="Hu Q."/>
            <person name="Fan C."/>
            <person name="Tollenaere R."/>
            <person name="Lu Y."/>
            <person name="Battail C."/>
            <person name="Shen J."/>
            <person name="Sidebottom C.H."/>
            <person name="Wang X."/>
            <person name="Canaguier A."/>
            <person name="Chauveau A."/>
            <person name="Berard A."/>
            <person name="Deniot G."/>
            <person name="Guan M."/>
            <person name="Liu Z."/>
            <person name="Sun F."/>
            <person name="Lim Y.P."/>
            <person name="Lyons E."/>
            <person name="Town C.D."/>
            <person name="Bancroft I."/>
            <person name="Wang X."/>
            <person name="Meng J."/>
            <person name="Ma J."/>
            <person name="Pires J.C."/>
            <person name="King G.J."/>
            <person name="Brunel D."/>
            <person name="Delourme R."/>
            <person name="Renard M."/>
            <person name="Aury J.M."/>
            <person name="Adams K.L."/>
            <person name="Batley J."/>
            <person name="Snowdon R.J."/>
            <person name="Tost J."/>
            <person name="Edwards D."/>
            <person name="Zhou Y."/>
            <person name="Hua W."/>
            <person name="Sharpe A.G."/>
            <person name="Paterson A.H."/>
            <person name="Guan C."/>
            <person name="Wincker P."/>
        </authorList>
    </citation>
    <scope>NUCLEOTIDE SEQUENCE [LARGE SCALE GENOMIC DNA]</scope>
    <source>
        <strain evidence="2">cv. Darmor-bzh</strain>
    </source>
</reference>
<dbReference type="OMA" id="RMPLFIT"/>
<dbReference type="Gramene" id="CDY23831">
    <property type="protein sequence ID" value="CDY23831"/>
    <property type="gene ID" value="GSBRNA2T00024244001"/>
</dbReference>
<dbReference type="GO" id="GO:0043047">
    <property type="term" value="F:single-stranded telomeric DNA binding"/>
    <property type="evidence" value="ECO:0000318"/>
    <property type="project" value="GO_Central"/>
</dbReference>
<protein>
    <submittedName>
        <fullName evidence="1">BnaC04g02060D protein</fullName>
    </submittedName>
</protein>
<name>A0A078GEM6_BRANA</name>
<dbReference type="GO" id="GO:0003684">
    <property type="term" value="F:damaged DNA binding"/>
    <property type="evidence" value="ECO:0000318"/>
    <property type="project" value="GO_Central"/>
</dbReference>
<dbReference type="Gene3D" id="2.40.50.140">
    <property type="entry name" value="Nucleic acid-binding proteins"/>
    <property type="match status" value="1"/>
</dbReference>
<proteinExistence type="predicted"/>